<dbReference type="Proteomes" id="UP000528322">
    <property type="component" value="Unassembled WGS sequence"/>
</dbReference>
<dbReference type="AlphaFoldDB" id="A0A7W8DHM1"/>
<protein>
    <submittedName>
        <fullName evidence="1">Uncharacterized protein</fullName>
    </submittedName>
</protein>
<sequence>MNCDSYRHENISKYFRVIRGVMSSTLSQSCYAISKVIWEGVALQVTAVPPSMYFTPLGILQVARDALDIFPLEVLYATCN</sequence>
<organism evidence="1 2">
    <name type="scientific">Desulfurispira natronophila</name>
    <dbReference type="NCBI Taxonomy" id="682562"/>
    <lineage>
        <taxon>Bacteria</taxon>
        <taxon>Pseudomonadati</taxon>
        <taxon>Chrysiogenota</taxon>
        <taxon>Chrysiogenia</taxon>
        <taxon>Chrysiogenales</taxon>
        <taxon>Chrysiogenaceae</taxon>
        <taxon>Desulfurispira</taxon>
    </lineage>
</organism>
<keyword evidence="2" id="KW-1185">Reference proteome</keyword>
<dbReference type="PROSITE" id="PS51257">
    <property type="entry name" value="PROKAR_LIPOPROTEIN"/>
    <property type="match status" value="1"/>
</dbReference>
<accession>A0A7W8DHM1</accession>
<gene>
    <name evidence="1" type="ORF">HNR37_001973</name>
</gene>
<name>A0A7W8DHM1_9BACT</name>
<evidence type="ECO:0000313" key="2">
    <source>
        <dbReference type="Proteomes" id="UP000528322"/>
    </source>
</evidence>
<proteinExistence type="predicted"/>
<comment type="caution">
    <text evidence="1">The sequence shown here is derived from an EMBL/GenBank/DDBJ whole genome shotgun (WGS) entry which is preliminary data.</text>
</comment>
<dbReference type="EMBL" id="JACHID010000013">
    <property type="protein sequence ID" value="MBB5022635.1"/>
    <property type="molecule type" value="Genomic_DNA"/>
</dbReference>
<reference evidence="1 2" key="1">
    <citation type="submission" date="2020-08" db="EMBL/GenBank/DDBJ databases">
        <title>Genomic Encyclopedia of Type Strains, Phase IV (KMG-IV): sequencing the most valuable type-strain genomes for metagenomic binning, comparative biology and taxonomic classification.</title>
        <authorList>
            <person name="Goeker M."/>
        </authorList>
    </citation>
    <scope>NUCLEOTIDE SEQUENCE [LARGE SCALE GENOMIC DNA]</scope>
    <source>
        <strain evidence="1 2">DSM 22071</strain>
    </source>
</reference>
<evidence type="ECO:0000313" key="1">
    <source>
        <dbReference type="EMBL" id="MBB5022635.1"/>
    </source>
</evidence>